<organism evidence="9 10">
    <name type="scientific">Meloidogyne floridensis</name>
    <dbReference type="NCBI Taxonomy" id="298350"/>
    <lineage>
        <taxon>Eukaryota</taxon>
        <taxon>Metazoa</taxon>
        <taxon>Ecdysozoa</taxon>
        <taxon>Nematoda</taxon>
        <taxon>Chromadorea</taxon>
        <taxon>Rhabditida</taxon>
        <taxon>Tylenchina</taxon>
        <taxon>Tylenchomorpha</taxon>
        <taxon>Tylenchoidea</taxon>
        <taxon>Meloidogynidae</taxon>
        <taxon>Meloidogyninae</taxon>
        <taxon>Meloidogyne</taxon>
    </lineage>
</organism>
<dbReference type="GO" id="GO:0003677">
    <property type="term" value="F:DNA binding"/>
    <property type="evidence" value="ECO:0007669"/>
    <property type="project" value="UniProtKB-UniRule"/>
</dbReference>
<reference evidence="10" key="1">
    <citation type="submission" date="2022-11" db="UniProtKB">
        <authorList>
            <consortium name="WormBaseParasite"/>
        </authorList>
    </citation>
    <scope>IDENTIFICATION</scope>
</reference>
<evidence type="ECO:0000259" key="8">
    <source>
        <dbReference type="PROSITE" id="PS50960"/>
    </source>
</evidence>
<feature type="domain" description="HTH psq-type" evidence="8">
    <location>
        <begin position="591"/>
        <end position="643"/>
    </location>
</feature>
<dbReference type="Proteomes" id="UP000887560">
    <property type="component" value="Unplaced"/>
</dbReference>
<feature type="region of interest" description="Disordered" evidence="7">
    <location>
        <begin position="436"/>
        <end position="469"/>
    </location>
</feature>
<feature type="region of interest" description="Disordered" evidence="7">
    <location>
        <begin position="330"/>
        <end position="355"/>
    </location>
</feature>
<dbReference type="PANTHER" id="PTHR21545:SF13">
    <property type="entry name" value="ECDYSONE-INDUCED PROTEIN 93F, ISOFORM C"/>
    <property type="match status" value="1"/>
</dbReference>
<protein>
    <submittedName>
        <fullName evidence="10">HTH psq-type domain-containing protein</fullName>
    </submittedName>
</protein>
<evidence type="ECO:0000256" key="3">
    <source>
        <dbReference type="ARBA" id="ARBA00023125"/>
    </source>
</evidence>
<dbReference type="AlphaFoldDB" id="A0A915NY24"/>
<dbReference type="PANTHER" id="PTHR21545">
    <property type="entry name" value="TRANSCRIPTION FACTOR MLR1/2"/>
    <property type="match status" value="1"/>
</dbReference>
<evidence type="ECO:0000256" key="4">
    <source>
        <dbReference type="ARBA" id="ARBA00023163"/>
    </source>
</evidence>
<evidence type="ECO:0000313" key="9">
    <source>
        <dbReference type="Proteomes" id="UP000887560"/>
    </source>
</evidence>
<keyword evidence="4" id="KW-0804">Transcription</keyword>
<dbReference type="Pfam" id="PF05225">
    <property type="entry name" value="HTH_psq"/>
    <property type="match status" value="2"/>
</dbReference>
<feature type="compositionally biased region" description="Polar residues" evidence="7">
    <location>
        <begin position="245"/>
        <end position="267"/>
    </location>
</feature>
<feature type="region of interest" description="Disordered" evidence="7">
    <location>
        <begin position="665"/>
        <end position="708"/>
    </location>
</feature>
<feature type="compositionally biased region" description="Low complexity" evidence="7">
    <location>
        <begin position="334"/>
        <end position="349"/>
    </location>
</feature>
<dbReference type="WBParaSite" id="scf7180000421305.g6625">
    <property type="protein sequence ID" value="scf7180000421305.g6625"/>
    <property type="gene ID" value="scf7180000421305.g6625"/>
</dbReference>
<evidence type="ECO:0000256" key="5">
    <source>
        <dbReference type="ARBA" id="ARBA00023242"/>
    </source>
</evidence>
<comment type="subcellular location">
    <subcellularLocation>
        <location evidence="1 6">Nucleus</location>
    </subcellularLocation>
</comment>
<dbReference type="SUPFAM" id="SSF46689">
    <property type="entry name" value="Homeodomain-like"/>
    <property type="match status" value="2"/>
</dbReference>
<dbReference type="PROSITE" id="PS50960">
    <property type="entry name" value="HTH_PSQ"/>
    <property type="match status" value="1"/>
</dbReference>
<keyword evidence="3 6" id="KW-0238">DNA-binding</keyword>
<dbReference type="GO" id="GO:0005634">
    <property type="term" value="C:nucleus"/>
    <property type="evidence" value="ECO:0007669"/>
    <property type="project" value="UniProtKB-SubCell"/>
</dbReference>
<evidence type="ECO:0000256" key="2">
    <source>
        <dbReference type="ARBA" id="ARBA00023015"/>
    </source>
</evidence>
<dbReference type="FunFam" id="1.10.10.60:FF:000019">
    <property type="entry name" value="Ligand-dependent corepressor isoform 1"/>
    <property type="match status" value="1"/>
</dbReference>
<evidence type="ECO:0000256" key="6">
    <source>
        <dbReference type="PROSITE-ProRule" id="PRU00320"/>
    </source>
</evidence>
<evidence type="ECO:0000256" key="7">
    <source>
        <dbReference type="SAM" id="MobiDB-lite"/>
    </source>
</evidence>
<keyword evidence="2" id="KW-0805">Transcription regulation</keyword>
<dbReference type="Gene3D" id="1.10.10.60">
    <property type="entry name" value="Homeodomain-like"/>
    <property type="match status" value="2"/>
</dbReference>
<name>A0A915NY24_9BILA</name>
<sequence>MAATGYDSCPTMNEELLASTISTNSRNLNKCSAANFQSSSTLNDESSDRSSLSAASLQFMMESAASNNNNNSGPQQQHFLGIQSSMAFLASLFNHGATEYPQTYLPTLPSAFSSLLQKTNQPSALQSPSIIPAGFPKIMASSKPNLSTAVSPTFPFSLPPHFNTQTSLDTMTWHSQLLALSFLNSMQQQQQQNGFIFPPHFPLNSVIQPSNFDQQQQQLLSSASSDDEAFSLLFGQRLQQRKYSSPTSNQTFFSTGSIEGSNKSDIPSQKIGDEQPLDLSAKPSALKNAIGKTSCPSRLKMNISDDVCSPHLIKGILSQQIRDSHDLDEEIDLNDNGNTNSSVVNSNSNLLEDGSEAETPKLLGVKKYSQADLDAAVLDIRLGRLGTRRASVVYGIPRSTLRNKIYKLEAADELLTSGLDCSTNNNSSRHRRLAASALNKKERKRVASTSVSSSPRLKKEKQQEADEGIDLNNRSNVEKNYAMIHKKGENLKAKENDSGEHLETSLAVKQQQQQQLDVLIPSASTSLTVNGTSVPAITAETLFKELTSQLGQFVGQANNIEQLANCIPTEPQCDFDLEKYQEFDPKCKGKRQKRGQYRKYNKDALDRAVTAVRNGEMSVHRAGSHFGVPHSTLEYKVKERNLMRIKSKKQHGLLRLPPILTASSDASGGVQLQHQQNSLHSLQNNNNSNGEGHKNAEEGEEESCSPVTGEVQNLLGTMLKSLVSAASANNRGNNLC</sequence>
<proteinExistence type="predicted"/>
<keyword evidence="5 6" id="KW-0539">Nucleus</keyword>
<feature type="compositionally biased region" description="Low complexity" evidence="7">
    <location>
        <begin position="671"/>
        <end position="690"/>
    </location>
</feature>
<evidence type="ECO:0000313" key="10">
    <source>
        <dbReference type="WBParaSite" id="scf7180000421305.g6625"/>
    </source>
</evidence>
<keyword evidence="9" id="KW-1185">Reference proteome</keyword>
<dbReference type="InterPro" id="IPR009057">
    <property type="entry name" value="Homeodomain-like_sf"/>
</dbReference>
<dbReference type="InterPro" id="IPR007889">
    <property type="entry name" value="HTH_Psq"/>
</dbReference>
<evidence type="ECO:0000256" key="1">
    <source>
        <dbReference type="ARBA" id="ARBA00004123"/>
    </source>
</evidence>
<feature type="DNA-binding region" description="H-T-H motif" evidence="6">
    <location>
        <begin position="619"/>
        <end position="639"/>
    </location>
</feature>
<feature type="region of interest" description="Disordered" evidence="7">
    <location>
        <begin position="245"/>
        <end position="278"/>
    </location>
</feature>
<accession>A0A915NY24</accession>
<dbReference type="GO" id="GO:0006357">
    <property type="term" value="P:regulation of transcription by RNA polymerase II"/>
    <property type="evidence" value="ECO:0007669"/>
    <property type="project" value="TreeGrafter"/>
</dbReference>